<feature type="compositionally biased region" description="Low complexity" evidence="1">
    <location>
        <begin position="102"/>
        <end position="114"/>
    </location>
</feature>
<evidence type="ECO:0000256" key="1">
    <source>
        <dbReference type="SAM" id="MobiDB-lite"/>
    </source>
</evidence>
<proteinExistence type="predicted"/>
<organism evidence="2 3">
    <name type="scientific">Cudoniella acicularis</name>
    <dbReference type="NCBI Taxonomy" id="354080"/>
    <lineage>
        <taxon>Eukaryota</taxon>
        <taxon>Fungi</taxon>
        <taxon>Dikarya</taxon>
        <taxon>Ascomycota</taxon>
        <taxon>Pezizomycotina</taxon>
        <taxon>Leotiomycetes</taxon>
        <taxon>Helotiales</taxon>
        <taxon>Tricladiaceae</taxon>
        <taxon>Cudoniella</taxon>
    </lineage>
</organism>
<keyword evidence="3" id="KW-1185">Reference proteome</keyword>
<evidence type="ECO:0000313" key="3">
    <source>
        <dbReference type="Proteomes" id="UP000566819"/>
    </source>
</evidence>
<dbReference type="AlphaFoldDB" id="A0A8H4RAI1"/>
<gene>
    <name evidence="2" type="ORF">G7Y89_g12975</name>
</gene>
<protein>
    <submittedName>
        <fullName evidence="2">Uncharacterized protein</fullName>
    </submittedName>
</protein>
<feature type="region of interest" description="Disordered" evidence="1">
    <location>
        <begin position="1"/>
        <end position="20"/>
    </location>
</feature>
<dbReference type="Proteomes" id="UP000566819">
    <property type="component" value="Unassembled WGS sequence"/>
</dbReference>
<sequence>MNSQSSNKASVAGSLVKGSLGPLYNFLGFRSTYSEAKSIPNPSDTDTQSLDKKNRPSNSKSKGKEAAIIAKTHDSNNIGKKIPPMPNKSKGKEPSVTATTTNSSPISQNQISQNDGTRENEQIPLLRPRVPEPKELMNLAAKYAKRMAKAKAEKSKELSKAKKARCKHDQAYYRKMVLNDPEWEWG</sequence>
<name>A0A8H4RAI1_9HELO</name>
<dbReference type="EMBL" id="JAAMPI010001441">
    <property type="protein sequence ID" value="KAF4625194.1"/>
    <property type="molecule type" value="Genomic_DNA"/>
</dbReference>
<accession>A0A8H4RAI1</accession>
<feature type="region of interest" description="Disordered" evidence="1">
    <location>
        <begin position="35"/>
        <end position="133"/>
    </location>
</feature>
<comment type="caution">
    <text evidence="2">The sequence shown here is derived from an EMBL/GenBank/DDBJ whole genome shotgun (WGS) entry which is preliminary data.</text>
</comment>
<reference evidence="2 3" key="1">
    <citation type="submission" date="2020-03" db="EMBL/GenBank/DDBJ databases">
        <title>Draft Genome Sequence of Cudoniella acicularis.</title>
        <authorList>
            <person name="Buettner E."/>
            <person name="Kellner H."/>
        </authorList>
    </citation>
    <scope>NUCLEOTIDE SEQUENCE [LARGE SCALE GENOMIC DNA]</scope>
    <source>
        <strain evidence="2 3">DSM 108380</strain>
    </source>
</reference>
<evidence type="ECO:0000313" key="2">
    <source>
        <dbReference type="EMBL" id="KAF4625194.1"/>
    </source>
</evidence>
<feature type="compositionally biased region" description="Polar residues" evidence="1">
    <location>
        <begin position="35"/>
        <end position="48"/>
    </location>
</feature>